<name>A0ABY6M0K6_9FLAO</name>
<evidence type="ECO:0000313" key="2">
    <source>
        <dbReference type="EMBL" id="UYW01966.1"/>
    </source>
</evidence>
<dbReference type="Proteomes" id="UP001163328">
    <property type="component" value="Chromosome"/>
</dbReference>
<reference evidence="2" key="1">
    <citation type="submission" date="2021-08" db="EMBL/GenBank/DDBJ databases">
        <title>Flavobacterium sp. strain CC-SYL302.</title>
        <authorList>
            <person name="Lin S.-Y."/>
            <person name="Lee T.-H."/>
            <person name="Young C.-C."/>
        </authorList>
    </citation>
    <scope>NUCLEOTIDE SEQUENCE</scope>
    <source>
        <strain evidence="2">CC-SYL302</strain>
    </source>
</reference>
<dbReference type="InterPro" id="IPR000182">
    <property type="entry name" value="GNAT_dom"/>
</dbReference>
<protein>
    <submittedName>
        <fullName evidence="2">GNAT family N-acetyltransferase</fullName>
    </submittedName>
</protein>
<sequence>METNSIRLMKTRLEDISEIVGLENEDGNKSFIFPYTSEQHKATIDDENMEHLTVWDKPSGRIIGFIILCGIKNPNKSLEFRRIVISEKGKGIGRQCICLIKEYCFISLRFHKLWLDVFQDNERASNLYRSEGFRLDGILRDEIKTGNGYRSLLLMSILESEYS</sequence>
<dbReference type="CDD" id="cd04301">
    <property type="entry name" value="NAT_SF"/>
    <property type="match status" value="1"/>
</dbReference>
<dbReference type="RefSeq" id="WP_264434442.1">
    <property type="nucleotide sequence ID" value="NZ_CP081495.1"/>
</dbReference>
<evidence type="ECO:0000313" key="3">
    <source>
        <dbReference type="Proteomes" id="UP001163328"/>
    </source>
</evidence>
<dbReference type="InterPro" id="IPR016181">
    <property type="entry name" value="Acyl_CoA_acyltransferase"/>
</dbReference>
<feature type="domain" description="N-acetyltransferase" evidence="1">
    <location>
        <begin position="4"/>
        <end position="156"/>
    </location>
</feature>
<gene>
    <name evidence="2" type="ORF">K5I29_03365</name>
</gene>
<dbReference type="Gene3D" id="3.40.630.30">
    <property type="match status" value="1"/>
</dbReference>
<organism evidence="2 3">
    <name type="scientific">Flavobacterium agricola</name>
    <dbReference type="NCBI Taxonomy" id="2870839"/>
    <lineage>
        <taxon>Bacteria</taxon>
        <taxon>Pseudomonadati</taxon>
        <taxon>Bacteroidota</taxon>
        <taxon>Flavobacteriia</taxon>
        <taxon>Flavobacteriales</taxon>
        <taxon>Flavobacteriaceae</taxon>
        <taxon>Flavobacterium</taxon>
    </lineage>
</organism>
<dbReference type="Pfam" id="PF00583">
    <property type="entry name" value="Acetyltransf_1"/>
    <property type="match status" value="1"/>
</dbReference>
<dbReference type="EMBL" id="CP081495">
    <property type="protein sequence ID" value="UYW01966.1"/>
    <property type="molecule type" value="Genomic_DNA"/>
</dbReference>
<evidence type="ECO:0000259" key="1">
    <source>
        <dbReference type="PROSITE" id="PS51186"/>
    </source>
</evidence>
<proteinExistence type="predicted"/>
<keyword evidence="3" id="KW-1185">Reference proteome</keyword>
<dbReference type="PANTHER" id="PTHR43415">
    <property type="entry name" value="SPERMIDINE N(1)-ACETYLTRANSFERASE"/>
    <property type="match status" value="1"/>
</dbReference>
<dbReference type="SUPFAM" id="SSF55729">
    <property type="entry name" value="Acyl-CoA N-acyltransferases (Nat)"/>
    <property type="match status" value="1"/>
</dbReference>
<accession>A0ABY6M0K6</accession>
<dbReference type="PROSITE" id="PS51186">
    <property type="entry name" value="GNAT"/>
    <property type="match status" value="1"/>
</dbReference>
<dbReference type="PANTHER" id="PTHR43415:SF3">
    <property type="entry name" value="GNAT-FAMILY ACETYLTRANSFERASE"/>
    <property type="match status" value="1"/>
</dbReference>